<protein>
    <submittedName>
        <fullName evidence="2">Damage-inducible protein CinA</fullName>
    </submittedName>
</protein>
<dbReference type="PATRIC" id="fig|1549748.8.peg.2874"/>
<dbReference type="Pfam" id="PF02464">
    <property type="entry name" value="CinA"/>
    <property type="match status" value="1"/>
</dbReference>
<accession>A0A0M2R0S1</accession>
<reference evidence="2 3" key="1">
    <citation type="submission" date="2015-03" db="EMBL/GenBank/DDBJ databases">
        <title>Genome sequence of Kiloniella sp. P1-1, isolated from the gut microflora of Pacific white shrimp, Penaeus vannamei.</title>
        <authorList>
            <person name="Shao Z."/>
            <person name="Wang L."/>
            <person name="Li X."/>
        </authorList>
    </citation>
    <scope>NUCLEOTIDE SEQUENCE [LARGE SCALE GENOMIC DNA]</scope>
    <source>
        <strain evidence="2 3">P1-1</strain>
    </source>
</reference>
<dbReference type="Gene3D" id="3.90.950.20">
    <property type="entry name" value="CinA-like"/>
    <property type="match status" value="1"/>
</dbReference>
<dbReference type="SUPFAM" id="SSF142433">
    <property type="entry name" value="CinA-like"/>
    <property type="match status" value="1"/>
</dbReference>
<organism evidence="2 3">
    <name type="scientific">Kiloniella litopenaei</name>
    <dbReference type="NCBI Taxonomy" id="1549748"/>
    <lineage>
        <taxon>Bacteria</taxon>
        <taxon>Pseudomonadati</taxon>
        <taxon>Pseudomonadota</taxon>
        <taxon>Alphaproteobacteria</taxon>
        <taxon>Rhodospirillales</taxon>
        <taxon>Kiloniellaceae</taxon>
        <taxon>Kiloniella</taxon>
    </lineage>
</organism>
<feature type="domain" description="CinA C-terminal" evidence="1">
    <location>
        <begin position="8"/>
        <end position="161"/>
    </location>
</feature>
<proteinExistence type="predicted"/>
<dbReference type="InterPro" id="IPR008136">
    <property type="entry name" value="CinA_C"/>
</dbReference>
<dbReference type="STRING" id="1549748.WH95_18015"/>
<dbReference type="Proteomes" id="UP000034491">
    <property type="component" value="Unassembled WGS sequence"/>
</dbReference>
<dbReference type="InterPro" id="IPR036653">
    <property type="entry name" value="CinA-like_C"/>
</dbReference>
<dbReference type="EMBL" id="LANI01000031">
    <property type="protein sequence ID" value="KKJ75492.1"/>
    <property type="molecule type" value="Genomic_DNA"/>
</dbReference>
<evidence type="ECO:0000259" key="1">
    <source>
        <dbReference type="Pfam" id="PF02464"/>
    </source>
</evidence>
<dbReference type="AlphaFoldDB" id="A0A0M2R0S1"/>
<gene>
    <name evidence="2" type="ORF">WH95_18015</name>
</gene>
<comment type="caution">
    <text evidence="2">The sequence shown here is derived from an EMBL/GenBank/DDBJ whole genome shotgun (WGS) entry which is preliminary data.</text>
</comment>
<dbReference type="RefSeq" id="WP_046509768.1">
    <property type="nucleotide sequence ID" value="NZ_LANI01000031.1"/>
</dbReference>
<dbReference type="NCBIfam" id="TIGR00199">
    <property type="entry name" value="PncC_domain"/>
    <property type="match status" value="1"/>
</dbReference>
<evidence type="ECO:0000313" key="3">
    <source>
        <dbReference type="Proteomes" id="UP000034491"/>
    </source>
</evidence>
<keyword evidence="3" id="KW-1185">Reference proteome</keyword>
<dbReference type="OrthoDB" id="9801454at2"/>
<evidence type="ECO:0000313" key="2">
    <source>
        <dbReference type="EMBL" id="KKJ75492.1"/>
    </source>
</evidence>
<sequence length="163" mass="17182">MSLTTEIETLAEEVLDLCRVKGLQIATAESCTGGLIVGALTEISGSSDVVDRGFVTYSNEAKHEMLGVRIEQISMHGAVSSPVASSMAEGAMKFSNAQLTVSVTGIAGPGGGTSQKPVGTVFIGTAMENDRTLYQSYHFDGDRAAIREQTVHAALSFLKNRLI</sequence>
<name>A0A0M2R0S1_9PROT</name>